<name>A0AA38P5M4_9AGAR</name>
<sequence>MSLMCNTFATRFGPSPFAELMSELQYKHHAELELMYLDAARSYSLYGPAQVPAFSSFADPLRYAGAPPSVHYLKAMFVDWVTAHRTFLERAQACLPADVMKVDHTFDYLKYMGGLNGERLHEASYTNVNHFEEIRSLGMVPSKSMAFVKDLLNGVRKGLEENGHPPCSLVYTDSPQTEQGFHEAVTPSLTQGVEHITIYTDLPRFVRDTSCGCETRFTDDTLVMEDLCADILAGADSCKGVLAMALSIQVIDIPSGKKLKAIQLRTHSHNLVFNMLQVTSRAYFPTSLRALLSSNAVIKTGCDIQQQLNDLGALFDDKEIKNAAEAKSATVDLRPFAKLKGAVSDVFSSLHVLAGSVLKKNFTPSLTDSDSAHPLWGSTSYTEMLHNEVECIWQVFSSLYSQDSVGLPLLPLQAQTDDQLVTLFQANKPVAEGCIVWPHSGRLSIECDENGTTRQINITPSRSLIRLTRLIVPAAIHTLHHQCLSWIHAHGGLAVVTTSTLRTRSTAVNIVASGSANIAAAFADPIPLSISDELQNESFSLSISPSGFGISEMAMDADQVDVEDTSLSDDDDDDDLLPEFTVDSVTATKTSDPEETNTVDSSTLPSRVLDDAFHFMDRLNRQLPKKHTAFKAFTHDFSEAIFIRVKEDEDRVRDILQKKGIDWEYAKRAKASSINQRIRRYIPQRDVLVKRLQLLFSSYEGIVCSQSGRSQVFFSKEAREMAKRLLETARLGFLSDPPGISLYYHMGTDRDGLPLYRTIRGTNSVEGGVHMAVRRVFGSLQASPELAECLLLNWIGRRNKKIGYLNRTGHKYRGFYDPWMPDEIYELTVDLGIQPSFPLPTVLTTRIATTETFGILPLSSQLAEQYNITALPPRRLEGIPHHHDMPVHTLTHLSTKPHNRYRYLQIRQRTLHAVTPVHTYAEYVKFKSCINDRQFRRRVIKQYSPHEAYKLIDFEKFAIYWNSEVEKQDRTEADSNKRLYYKLPTQLERHHKRTIAWKSERSTIMMGSNML</sequence>
<dbReference type="AlphaFoldDB" id="A0AA38P5M4"/>
<comment type="caution">
    <text evidence="2">The sequence shown here is derived from an EMBL/GenBank/DDBJ whole genome shotgun (WGS) entry which is preliminary data.</text>
</comment>
<gene>
    <name evidence="2" type="ORF">F5878DRAFT_247355</name>
</gene>
<keyword evidence="3" id="KW-1185">Reference proteome</keyword>
<protein>
    <submittedName>
        <fullName evidence="2">Uncharacterized protein</fullName>
    </submittedName>
</protein>
<dbReference type="Gene3D" id="3.30.420.10">
    <property type="entry name" value="Ribonuclease H-like superfamily/Ribonuclease H"/>
    <property type="match status" value="1"/>
</dbReference>
<proteinExistence type="predicted"/>
<dbReference type="GO" id="GO:0003676">
    <property type="term" value="F:nucleic acid binding"/>
    <property type="evidence" value="ECO:0007669"/>
    <property type="project" value="InterPro"/>
</dbReference>
<accession>A0AA38P5M4</accession>
<evidence type="ECO:0000313" key="2">
    <source>
        <dbReference type="EMBL" id="KAJ3836764.1"/>
    </source>
</evidence>
<evidence type="ECO:0000313" key="3">
    <source>
        <dbReference type="Proteomes" id="UP001163846"/>
    </source>
</evidence>
<evidence type="ECO:0000256" key="1">
    <source>
        <dbReference type="SAM" id="MobiDB-lite"/>
    </source>
</evidence>
<reference evidence="2" key="1">
    <citation type="submission" date="2022-08" db="EMBL/GenBank/DDBJ databases">
        <authorList>
            <consortium name="DOE Joint Genome Institute"/>
            <person name="Min B."/>
            <person name="Riley R."/>
            <person name="Sierra-Patev S."/>
            <person name="Naranjo-Ortiz M."/>
            <person name="Looney B."/>
            <person name="Konkel Z."/>
            <person name="Slot J.C."/>
            <person name="Sakamoto Y."/>
            <person name="Steenwyk J.L."/>
            <person name="Rokas A."/>
            <person name="Carro J."/>
            <person name="Camarero S."/>
            <person name="Ferreira P."/>
            <person name="Molpeceres G."/>
            <person name="Ruiz-Duenas F.J."/>
            <person name="Serrano A."/>
            <person name="Henrissat B."/>
            <person name="Drula E."/>
            <person name="Hughes K.W."/>
            <person name="Mata J.L."/>
            <person name="Ishikawa N.K."/>
            <person name="Vargas-Isla R."/>
            <person name="Ushijima S."/>
            <person name="Smith C.A."/>
            <person name="Ahrendt S."/>
            <person name="Andreopoulos W."/>
            <person name="He G."/>
            <person name="Labutti K."/>
            <person name="Lipzen A."/>
            <person name="Ng V."/>
            <person name="Sandor L."/>
            <person name="Barry K."/>
            <person name="Martinez A.T."/>
            <person name="Xiao Y."/>
            <person name="Gibbons J.G."/>
            <person name="Terashima K."/>
            <person name="Hibbett D.S."/>
            <person name="Grigoriev I.V."/>
        </authorList>
    </citation>
    <scope>NUCLEOTIDE SEQUENCE</scope>
    <source>
        <strain evidence="2">TFB9207</strain>
    </source>
</reference>
<dbReference type="InterPro" id="IPR036397">
    <property type="entry name" value="RNaseH_sf"/>
</dbReference>
<dbReference type="Proteomes" id="UP001163846">
    <property type="component" value="Unassembled WGS sequence"/>
</dbReference>
<feature type="region of interest" description="Disordered" evidence="1">
    <location>
        <begin position="584"/>
        <end position="603"/>
    </location>
</feature>
<dbReference type="EMBL" id="MU806295">
    <property type="protein sequence ID" value="KAJ3836764.1"/>
    <property type="molecule type" value="Genomic_DNA"/>
</dbReference>
<organism evidence="2 3">
    <name type="scientific">Lentinula raphanica</name>
    <dbReference type="NCBI Taxonomy" id="153919"/>
    <lineage>
        <taxon>Eukaryota</taxon>
        <taxon>Fungi</taxon>
        <taxon>Dikarya</taxon>
        <taxon>Basidiomycota</taxon>
        <taxon>Agaricomycotina</taxon>
        <taxon>Agaricomycetes</taxon>
        <taxon>Agaricomycetidae</taxon>
        <taxon>Agaricales</taxon>
        <taxon>Marasmiineae</taxon>
        <taxon>Omphalotaceae</taxon>
        <taxon>Lentinula</taxon>
    </lineage>
</organism>